<keyword evidence="2" id="KW-0813">Transport</keyword>
<feature type="transmembrane region" description="Helical" evidence="6">
    <location>
        <begin position="12"/>
        <end position="31"/>
    </location>
</feature>
<dbReference type="KEGG" id="rhf:EUB48_04440"/>
<feature type="transmembrane region" description="Helical" evidence="6">
    <location>
        <begin position="190"/>
        <end position="210"/>
    </location>
</feature>
<keyword evidence="4 6" id="KW-1133">Transmembrane helix</keyword>
<evidence type="ECO:0000313" key="8">
    <source>
        <dbReference type="EMBL" id="QDL36625.1"/>
    </source>
</evidence>
<dbReference type="InterPro" id="IPR002524">
    <property type="entry name" value="Cation_efflux"/>
</dbReference>
<evidence type="ECO:0000256" key="5">
    <source>
        <dbReference type="ARBA" id="ARBA00023136"/>
    </source>
</evidence>
<dbReference type="InterPro" id="IPR027469">
    <property type="entry name" value="Cation_efflux_TMD_sf"/>
</dbReference>
<dbReference type="RefSeq" id="WP_142817793.1">
    <property type="nucleotide sequence ID" value="NZ_CP035503.1"/>
</dbReference>
<dbReference type="AlphaFoldDB" id="A0A515D891"/>
<evidence type="ECO:0000256" key="4">
    <source>
        <dbReference type="ARBA" id="ARBA00022989"/>
    </source>
</evidence>
<dbReference type="PANTHER" id="PTHR13414:SF9">
    <property type="entry name" value="PROTON-COUPLED ZINC ANTIPORTER SLC30A9, MITOCHONDRIAL"/>
    <property type="match status" value="1"/>
</dbReference>
<name>A0A515D891_9BURK</name>
<keyword evidence="5 6" id="KW-0472">Membrane</keyword>
<dbReference type="Gene3D" id="1.20.1510.10">
    <property type="entry name" value="Cation efflux protein transmembrane domain"/>
    <property type="match status" value="1"/>
</dbReference>
<dbReference type="InterPro" id="IPR036837">
    <property type="entry name" value="Cation_efflux_CTD_sf"/>
</dbReference>
<evidence type="ECO:0000256" key="2">
    <source>
        <dbReference type="ARBA" id="ARBA00022448"/>
    </source>
</evidence>
<dbReference type="EMBL" id="CP035503">
    <property type="protein sequence ID" value="QDL36625.1"/>
    <property type="molecule type" value="Genomic_DNA"/>
</dbReference>
<dbReference type="PANTHER" id="PTHR13414">
    <property type="entry name" value="HUEL-CATION TRANSPORTER"/>
    <property type="match status" value="1"/>
</dbReference>
<evidence type="ECO:0000259" key="7">
    <source>
        <dbReference type="Pfam" id="PF01545"/>
    </source>
</evidence>
<evidence type="ECO:0000256" key="1">
    <source>
        <dbReference type="ARBA" id="ARBA00004141"/>
    </source>
</evidence>
<feature type="transmembrane region" description="Helical" evidence="6">
    <location>
        <begin position="77"/>
        <end position="98"/>
    </location>
</feature>
<comment type="subcellular location">
    <subcellularLocation>
        <location evidence="1">Membrane</location>
        <topology evidence="1">Multi-pass membrane protein</topology>
    </subcellularLocation>
</comment>
<sequence length="310" mass="32781">MPKSSGSLKAVFYALGANGGIALAKGVAAFFTGSGAMLAEALHSFADCGNQVLLLVGMQQAKKLPTPDHPMGYGRVVYFWSMMVGVLLFSIGGLFSVWHGAQSLLHPEPVKYLLPSLSVLLVAVVLESVSLRGALQGLAAERGEKSLWRWFRETRQSELLVITGEDIAALAGLAMAFVALALTGITGSPIFDALGSIAVGLLLMGVSFAVTTEVKSLITGESASPEMRAAITEFVASQPEVERIVNLITFQLGAEVAVAVKAKMVPMPSADALVSAIDEVEERLQAHFPNLRWSFFEPDAGKPKPKLGAL</sequence>
<dbReference type="SUPFAM" id="SSF160240">
    <property type="entry name" value="Cation efflux protein cytoplasmic domain-like"/>
    <property type="match status" value="1"/>
</dbReference>
<keyword evidence="3 6" id="KW-0812">Transmembrane</keyword>
<gene>
    <name evidence="8" type="ORF">EUB48_04440</name>
</gene>
<dbReference type="InterPro" id="IPR040177">
    <property type="entry name" value="SLC30A9"/>
</dbReference>
<dbReference type="GO" id="GO:0006829">
    <property type="term" value="P:zinc ion transport"/>
    <property type="evidence" value="ECO:0007669"/>
    <property type="project" value="InterPro"/>
</dbReference>
<feature type="transmembrane region" description="Helical" evidence="6">
    <location>
        <begin position="159"/>
        <end position="184"/>
    </location>
</feature>
<dbReference type="GO" id="GO:0016020">
    <property type="term" value="C:membrane"/>
    <property type="evidence" value="ECO:0007669"/>
    <property type="project" value="UniProtKB-SubCell"/>
</dbReference>
<evidence type="ECO:0000256" key="3">
    <source>
        <dbReference type="ARBA" id="ARBA00022692"/>
    </source>
</evidence>
<reference evidence="8 9" key="1">
    <citation type="submission" date="2019-01" db="EMBL/GenBank/DDBJ databases">
        <title>Genomic insights into a novel species Rhodoferax sp.</title>
        <authorList>
            <person name="Jin L."/>
        </authorList>
    </citation>
    <scope>NUCLEOTIDE SEQUENCE [LARGE SCALE GENOMIC DNA]</scope>
    <source>
        <strain evidence="8 9">CHu59-6-5</strain>
    </source>
</reference>
<evidence type="ECO:0000256" key="6">
    <source>
        <dbReference type="SAM" id="Phobius"/>
    </source>
</evidence>
<dbReference type="GO" id="GO:0008324">
    <property type="term" value="F:monoatomic cation transmembrane transporter activity"/>
    <property type="evidence" value="ECO:0007669"/>
    <property type="project" value="InterPro"/>
</dbReference>
<dbReference type="InterPro" id="IPR058533">
    <property type="entry name" value="Cation_efflux_TM"/>
</dbReference>
<proteinExistence type="predicted"/>
<feature type="domain" description="Cation efflux protein transmembrane" evidence="7">
    <location>
        <begin position="11"/>
        <end position="211"/>
    </location>
</feature>
<accession>A0A515D891</accession>
<dbReference type="Proteomes" id="UP000316798">
    <property type="component" value="Chromosome"/>
</dbReference>
<dbReference type="SUPFAM" id="SSF161111">
    <property type="entry name" value="Cation efflux protein transmembrane domain-like"/>
    <property type="match status" value="1"/>
</dbReference>
<evidence type="ECO:0000313" key="9">
    <source>
        <dbReference type="Proteomes" id="UP000316798"/>
    </source>
</evidence>
<dbReference type="NCBIfam" id="TIGR01297">
    <property type="entry name" value="CDF"/>
    <property type="match status" value="1"/>
</dbReference>
<feature type="transmembrane region" description="Helical" evidence="6">
    <location>
        <begin position="118"/>
        <end position="138"/>
    </location>
</feature>
<dbReference type="Pfam" id="PF01545">
    <property type="entry name" value="Cation_efflux"/>
    <property type="match status" value="1"/>
</dbReference>
<protein>
    <submittedName>
        <fullName evidence="8">Cation diffusion facilitator family transporter</fullName>
    </submittedName>
</protein>
<keyword evidence="9" id="KW-1185">Reference proteome</keyword>
<dbReference type="OrthoDB" id="9806522at2"/>
<organism evidence="8 9">
    <name type="scientific">Rhodoferax sediminis</name>
    <dbReference type="NCBI Taxonomy" id="2509614"/>
    <lineage>
        <taxon>Bacteria</taxon>
        <taxon>Pseudomonadati</taxon>
        <taxon>Pseudomonadota</taxon>
        <taxon>Betaproteobacteria</taxon>
        <taxon>Burkholderiales</taxon>
        <taxon>Comamonadaceae</taxon>
        <taxon>Rhodoferax</taxon>
    </lineage>
</organism>